<reference evidence="2 3" key="1">
    <citation type="submission" date="2015-09" db="EMBL/GenBank/DDBJ databases">
        <authorList>
            <consortium name="Pathogen Informatics"/>
        </authorList>
    </citation>
    <scope>NUCLEOTIDE SEQUENCE [LARGE SCALE GENOMIC DNA]</scope>
    <source>
        <strain evidence="2 3">2789STDY5608840</strain>
    </source>
</reference>
<dbReference type="EMBL" id="CYZH01000020">
    <property type="protein sequence ID" value="CUO93061.1"/>
    <property type="molecule type" value="Genomic_DNA"/>
</dbReference>
<evidence type="ECO:0000313" key="2">
    <source>
        <dbReference type="EMBL" id="CUO93061.1"/>
    </source>
</evidence>
<dbReference type="InterPro" id="IPR043744">
    <property type="entry name" value="DUF5689"/>
</dbReference>
<dbReference type="AlphaFoldDB" id="A0A174J2Y6"/>
<proteinExistence type="predicted"/>
<protein>
    <recommendedName>
        <fullName evidence="1">DUF5689 domain-containing protein</fullName>
    </recommendedName>
</protein>
<sequence length="470" mass="51557">MKVTQKIFSFLVLAAAVLTGCERDYDAPPLNEPVYEGPSANITIADLKENCKNATQETPIEITNDWVLKAYVTGNDESGNIYKQVIVQDETGAMPIQVDENNVSNFYRRGQEVFVNLKGMCVSVYGDEQQLGWPDGGTTYRLPFTEFQARVQKNGWPYVDNVKPEVITDMSTVNLDVTKMTYRLVQMEGVHFENGGKNTFAKVETKEYGEENLKDAHGNVIMVRTSSYASFAAETLPVGTGTVVGILGRFKGTWQLMIPSRSDVFGFDGVEPGEGDDGNEGGETVLFSETFKAPDKISVDGKDRWASSITEWWDASPSNTFDNPSSMFSGDLDLLSPRTQSGDGNIWFYGGDYSLSIENIDLKGAAKVSLIYKMGVNVYQPEDKQNINTLSVKCNNTDLPVPDKELTGTKNPYVVEEIRIDDIAVSGTATLTFSCVGATNVKGIRLYDVKLIAPGSGEGDGEVIKPEPTK</sequence>
<organism evidence="2 3">
    <name type="scientific">Bacteroides finegoldii</name>
    <dbReference type="NCBI Taxonomy" id="338188"/>
    <lineage>
        <taxon>Bacteria</taxon>
        <taxon>Pseudomonadati</taxon>
        <taxon>Bacteroidota</taxon>
        <taxon>Bacteroidia</taxon>
        <taxon>Bacteroidales</taxon>
        <taxon>Bacteroidaceae</taxon>
        <taxon>Bacteroides</taxon>
    </lineage>
</organism>
<dbReference type="Pfam" id="PF18942">
    <property type="entry name" value="DUF5689"/>
    <property type="match status" value="1"/>
</dbReference>
<name>A0A174J2Y6_9BACE</name>
<dbReference type="PROSITE" id="PS51257">
    <property type="entry name" value="PROKAR_LIPOPROTEIN"/>
    <property type="match status" value="1"/>
</dbReference>
<dbReference type="STRING" id="338188.ERS852397_03129"/>
<dbReference type="RefSeq" id="WP_055279599.1">
    <property type="nucleotide sequence ID" value="NZ_CABIXA010000020.1"/>
</dbReference>
<evidence type="ECO:0000313" key="3">
    <source>
        <dbReference type="Proteomes" id="UP000095517"/>
    </source>
</evidence>
<gene>
    <name evidence="2" type="ORF">ERS852397_03129</name>
</gene>
<dbReference type="Proteomes" id="UP000095517">
    <property type="component" value="Unassembled WGS sequence"/>
</dbReference>
<evidence type="ECO:0000259" key="1">
    <source>
        <dbReference type="Pfam" id="PF18942"/>
    </source>
</evidence>
<accession>A0A174J2Y6</accession>
<feature type="domain" description="DUF5689" evidence="1">
    <location>
        <begin position="40"/>
        <end position="264"/>
    </location>
</feature>